<protein>
    <recommendedName>
        <fullName evidence="3">Fimbrillin-like</fullName>
    </recommendedName>
</protein>
<name>A0A1M6UJH8_XYLRU</name>
<dbReference type="AlphaFoldDB" id="A0A1M6UJH8"/>
<accession>A0A1M6UJH8</accession>
<dbReference type="EMBL" id="FRBD01000009">
    <property type="protein sequence ID" value="SHK69326.1"/>
    <property type="molecule type" value="Genomic_DNA"/>
</dbReference>
<dbReference type="InterPro" id="IPR025049">
    <property type="entry name" value="Mfa-like_1"/>
</dbReference>
<proteinExistence type="predicted"/>
<dbReference type="Pfam" id="PF13149">
    <property type="entry name" value="Mfa_like_1"/>
    <property type="match status" value="1"/>
</dbReference>
<evidence type="ECO:0000313" key="2">
    <source>
        <dbReference type="Proteomes" id="UP000184130"/>
    </source>
</evidence>
<evidence type="ECO:0000313" key="1">
    <source>
        <dbReference type="EMBL" id="SHK69326.1"/>
    </source>
</evidence>
<dbReference type="Proteomes" id="UP000184130">
    <property type="component" value="Unassembled WGS sequence"/>
</dbReference>
<sequence length="415" mass="47210">MWWIGTLLLCANLTACSSDSIIEQTENHEGDTPMQFSQAALNAPVTRATRAAEPLSQGFLVSSWKGFGTSNQQVVMDKYQVNIYVDNWNNNTKWDYVSSESRSFYQTQIMRYWDFASMPYRFYAITPCPPSNQISQFTLSANQLIIPNTVTFKSETCANGIVTKGEEPYMPAQIRCTSESNNSDYDLLNGDKNINKSGNGATTTLSRYVALPFHHFTTKVRFALYSTYESNDPAELQLRNIVIKVKRDGGFVTSANGYSADLSQKTMIEGEFTNPTTVSGDYTLLTDAGTDKFAEYNEESNAYWCQCEDGILQIPQDKVELMISFTLKDDGFVKEYIKETDQVKYDESTHTLTYTDIPVTAYVDNQEVSRFTWKSNYIYTYKMKITEFYPIRIECTATLTPWTEVYGSIDTNLEQ</sequence>
<gene>
    <name evidence="1" type="ORF">SAMN05216463_109109</name>
</gene>
<dbReference type="OrthoDB" id="1066815at2"/>
<dbReference type="RefSeq" id="WP_139261505.1">
    <property type="nucleotide sequence ID" value="NZ_FRBD01000009.1"/>
</dbReference>
<evidence type="ECO:0008006" key="3">
    <source>
        <dbReference type="Google" id="ProtNLM"/>
    </source>
</evidence>
<organism evidence="1 2">
    <name type="scientific">Xylanibacter ruminicola</name>
    <name type="common">Prevotella ruminicola</name>
    <dbReference type="NCBI Taxonomy" id="839"/>
    <lineage>
        <taxon>Bacteria</taxon>
        <taxon>Pseudomonadati</taxon>
        <taxon>Bacteroidota</taxon>
        <taxon>Bacteroidia</taxon>
        <taxon>Bacteroidales</taxon>
        <taxon>Prevotellaceae</taxon>
        <taxon>Xylanibacter</taxon>
    </lineage>
</organism>
<reference evidence="1 2" key="1">
    <citation type="submission" date="2016-11" db="EMBL/GenBank/DDBJ databases">
        <authorList>
            <person name="Jaros S."/>
            <person name="Januszkiewicz K."/>
            <person name="Wedrychowicz H."/>
        </authorList>
    </citation>
    <scope>NUCLEOTIDE SEQUENCE [LARGE SCALE GENOMIC DNA]</scope>
    <source>
        <strain evidence="1 2">KHT3</strain>
    </source>
</reference>